<keyword evidence="2" id="KW-1185">Reference proteome</keyword>
<dbReference type="EnsemblMetazoa" id="GPPI051273-RA">
    <property type="protein sequence ID" value="GPPI051273-PA"/>
    <property type="gene ID" value="GPPI051273"/>
</dbReference>
<sequence>YVYTRRDKDLKIYVIRCRKISERATLQRKITRQTDSLYGRMSSISQKDNLLQNVTGIGKQQHNLNCRSVRTYTQYTQYKNTLKSQDNYHRETWPWRYGPANN</sequence>
<dbReference type="Proteomes" id="UP000092460">
    <property type="component" value="Unassembled WGS sequence"/>
</dbReference>
<organism evidence="1 2">
    <name type="scientific">Glossina palpalis gambiensis</name>
    <dbReference type="NCBI Taxonomy" id="67801"/>
    <lineage>
        <taxon>Eukaryota</taxon>
        <taxon>Metazoa</taxon>
        <taxon>Ecdysozoa</taxon>
        <taxon>Arthropoda</taxon>
        <taxon>Hexapoda</taxon>
        <taxon>Insecta</taxon>
        <taxon>Pterygota</taxon>
        <taxon>Neoptera</taxon>
        <taxon>Endopterygota</taxon>
        <taxon>Diptera</taxon>
        <taxon>Brachycera</taxon>
        <taxon>Muscomorpha</taxon>
        <taxon>Hippoboscoidea</taxon>
        <taxon>Glossinidae</taxon>
        <taxon>Glossina</taxon>
    </lineage>
</organism>
<dbReference type="VEuPathDB" id="VectorBase:GPPI051273"/>
<evidence type="ECO:0000313" key="1">
    <source>
        <dbReference type="EnsemblMetazoa" id="GPPI051273-PA"/>
    </source>
</evidence>
<evidence type="ECO:0000313" key="2">
    <source>
        <dbReference type="Proteomes" id="UP000092460"/>
    </source>
</evidence>
<dbReference type="AlphaFoldDB" id="A0A1B0C7F6"/>
<name>A0A1B0C7F6_9MUSC</name>
<reference evidence="1" key="2">
    <citation type="submission" date="2020-05" db="UniProtKB">
        <authorList>
            <consortium name="EnsemblMetazoa"/>
        </authorList>
    </citation>
    <scope>IDENTIFICATION</scope>
    <source>
        <strain evidence="1">IAEA</strain>
    </source>
</reference>
<accession>A0A1B0C7F6</accession>
<protein>
    <submittedName>
        <fullName evidence="1">Uncharacterized protein</fullName>
    </submittedName>
</protein>
<dbReference type="EMBL" id="JXJN01028411">
    <property type="status" value="NOT_ANNOTATED_CDS"/>
    <property type="molecule type" value="Genomic_DNA"/>
</dbReference>
<proteinExistence type="predicted"/>
<reference evidence="2" key="1">
    <citation type="submission" date="2015-01" db="EMBL/GenBank/DDBJ databases">
        <authorList>
            <person name="Aksoy S."/>
            <person name="Warren W."/>
            <person name="Wilson R.K."/>
        </authorList>
    </citation>
    <scope>NUCLEOTIDE SEQUENCE [LARGE SCALE GENOMIC DNA]</scope>
    <source>
        <strain evidence="2">IAEA</strain>
    </source>
</reference>